<evidence type="ECO:0000256" key="3">
    <source>
        <dbReference type="ARBA" id="ARBA00022764"/>
    </source>
</evidence>
<dbReference type="Gene3D" id="1.10.4030.10">
    <property type="entry name" value="Porin chaperone SurA, peptide-binding domain"/>
    <property type="match status" value="1"/>
</dbReference>
<proteinExistence type="predicted"/>
<accession>A0ABV7ME60</accession>
<dbReference type="SUPFAM" id="SSF54534">
    <property type="entry name" value="FKBP-like"/>
    <property type="match status" value="1"/>
</dbReference>
<evidence type="ECO:0000256" key="8">
    <source>
        <dbReference type="ARBA" id="ARBA00031484"/>
    </source>
</evidence>
<dbReference type="InterPro" id="IPR046357">
    <property type="entry name" value="PPIase_dom_sf"/>
</dbReference>
<evidence type="ECO:0000256" key="2">
    <source>
        <dbReference type="ARBA" id="ARBA00022729"/>
    </source>
</evidence>
<dbReference type="Proteomes" id="UP001595607">
    <property type="component" value="Unassembled WGS sequence"/>
</dbReference>
<dbReference type="Pfam" id="PF09312">
    <property type="entry name" value="SurA_N"/>
    <property type="match status" value="1"/>
</dbReference>
<reference evidence="12" key="1">
    <citation type="journal article" date="2019" name="Int. J. Syst. Evol. Microbiol.">
        <title>The Global Catalogue of Microorganisms (GCM) 10K type strain sequencing project: providing services to taxonomists for standard genome sequencing and annotation.</title>
        <authorList>
            <consortium name="The Broad Institute Genomics Platform"/>
            <consortium name="The Broad Institute Genome Sequencing Center for Infectious Disease"/>
            <person name="Wu L."/>
            <person name="Ma J."/>
        </authorList>
    </citation>
    <scope>NUCLEOTIDE SEQUENCE [LARGE SCALE GENOMIC DNA]</scope>
    <source>
        <strain evidence="12">KCTC 22245</strain>
    </source>
</reference>
<keyword evidence="4 9" id="KW-0697">Rotamase</keyword>
<dbReference type="InterPro" id="IPR015391">
    <property type="entry name" value="SurA_N"/>
</dbReference>
<evidence type="ECO:0000256" key="4">
    <source>
        <dbReference type="ARBA" id="ARBA00023110"/>
    </source>
</evidence>
<feature type="domain" description="PpiC" evidence="10">
    <location>
        <begin position="161"/>
        <end position="251"/>
    </location>
</feature>
<dbReference type="RefSeq" id="WP_378993222.1">
    <property type="nucleotide sequence ID" value="NZ_JBHRVA010000003.1"/>
</dbReference>
<organism evidence="11 12">
    <name type="scientific">Parvularcula lutaonensis</name>
    <dbReference type="NCBI Taxonomy" id="491923"/>
    <lineage>
        <taxon>Bacteria</taxon>
        <taxon>Pseudomonadati</taxon>
        <taxon>Pseudomonadota</taxon>
        <taxon>Alphaproteobacteria</taxon>
        <taxon>Parvularculales</taxon>
        <taxon>Parvularculaceae</taxon>
        <taxon>Parvularcula</taxon>
    </lineage>
</organism>
<dbReference type="InterPro" id="IPR050280">
    <property type="entry name" value="OMP_Chaperone_SurA"/>
</dbReference>
<protein>
    <recommendedName>
        <fullName evidence="1">Parvulin-like PPIase</fullName>
    </recommendedName>
    <alternativeName>
        <fullName evidence="7">Peptidyl-prolyl cis-trans isomerase plp</fullName>
    </alternativeName>
    <alternativeName>
        <fullName evidence="8">Rotamase plp</fullName>
    </alternativeName>
</protein>
<keyword evidence="5" id="KW-0143">Chaperone</keyword>
<keyword evidence="2" id="KW-0732">Signal</keyword>
<dbReference type="Gene3D" id="3.10.50.40">
    <property type="match status" value="1"/>
</dbReference>
<dbReference type="EMBL" id="JBHRVA010000003">
    <property type="protein sequence ID" value="MFC3303730.1"/>
    <property type="molecule type" value="Genomic_DNA"/>
</dbReference>
<dbReference type="PROSITE" id="PS50198">
    <property type="entry name" value="PPIC_PPIASE_2"/>
    <property type="match status" value="1"/>
</dbReference>
<dbReference type="PANTHER" id="PTHR47637">
    <property type="entry name" value="CHAPERONE SURA"/>
    <property type="match status" value="1"/>
</dbReference>
<dbReference type="Pfam" id="PF00639">
    <property type="entry name" value="Rotamase"/>
    <property type="match status" value="1"/>
</dbReference>
<dbReference type="SUPFAM" id="SSF109998">
    <property type="entry name" value="Triger factor/SurA peptide-binding domain-like"/>
    <property type="match status" value="1"/>
</dbReference>
<dbReference type="PANTHER" id="PTHR47637:SF1">
    <property type="entry name" value="CHAPERONE SURA"/>
    <property type="match status" value="1"/>
</dbReference>
<keyword evidence="3" id="KW-0574">Periplasm</keyword>
<dbReference type="GO" id="GO:0003755">
    <property type="term" value="F:peptidyl-prolyl cis-trans isomerase activity"/>
    <property type="evidence" value="ECO:0007669"/>
    <property type="project" value="UniProtKB-EC"/>
</dbReference>
<evidence type="ECO:0000259" key="10">
    <source>
        <dbReference type="PROSITE" id="PS50198"/>
    </source>
</evidence>
<evidence type="ECO:0000313" key="12">
    <source>
        <dbReference type="Proteomes" id="UP001595607"/>
    </source>
</evidence>
<dbReference type="InterPro" id="IPR000297">
    <property type="entry name" value="PPIase_PpiC"/>
</dbReference>
<evidence type="ECO:0000256" key="5">
    <source>
        <dbReference type="ARBA" id="ARBA00023186"/>
    </source>
</evidence>
<evidence type="ECO:0000256" key="9">
    <source>
        <dbReference type="PROSITE-ProRule" id="PRU00278"/>
    </source>
</evidence>
<keyword evidence="6 9" id="KW-0413">Isomerase</keyword>
<sequence length="416" mass="46725">MTALLSLTGAMAQRPIGDAVAATVNDHPISTFDVQQRVRLMLVTSGGQMPPGAERQFQEQALRDLIEEELKRQEAARFEVEIPDSEIDQELAQIAAQNGGSIETLARELAAAGIAIEKLREKIRADNAWQTLVRGRFRNRVSITDGEIDDMLEEMRAEAQQEQFLLSEICLPVENEQQRDRIYNVGMQMLAQMQQGVPFQALAQQFSVCPSAARGGDLGWMRAAELDEGMGDVVRQLSEGNVSTPLEAEDGDMLKLIALRGKREAAEKGDPSYELAYASAPRNLYTREEAEKRLSRLPLTNACNADGLSTDLGEGVGVELFPMIPIDQIREPFQNAILDLRRGDLSELLEGPRYYHMVYVCEMDEGLGLPRRRVIENRLAAQQFELLSRRYLRDVERDSDVQIRLFEDKNTEQQDS</sequence>
<comment type="caution">
    <text evidence="11">The sequence shown here is derived from an EMBL/GenBank/DDBJ whole genome shotgun (WGS) entry which is preliminary data.</text>
</comment>
<evidence type="ECO:0000256" key="1">
    <source>
        <dbReference type="ARBA" id="ARBA00018370"/>
    </source>
</evidence>
<evidence type="ECO:0000313" key="11">
    <source>
        <dbReference type="EMBL" id="MFC3303730.1"/>
    </source>
</evidence>
<gene>
    <name evidence="11" type="ORF">ACFONP_13435</name>
</gene>
<dbReference type="InterPro" id="IPR027304">
    <property type="entry name" value="Trigger_fact/SurA_dom_sf"/>
</dbReference>
<name>A0ABV7ME60_9PROT</name>
<evidence type="ECO:0000256" key="7">
    <source>
        <dbReference type="ARBA" id="ARBA00030642"/>
    </source>
</evidence>
<evidence type="ECO:0000256" key="6">
    <source>
        <dbReference type="ARBA" id="ARBA00023235"/>
    </source>
</evidence>
<keyword evidence="12" id="KW-1185">Reference proteome</keyword>